<evidence type="ECO:0000256" key="6">
    <source>
        <dbReference type="ARBA" id="ARBA00023235"/>
    </source>
</evidence>
<evidence type="ECO:0000256" key="8">
    <source>
        <dbReference type="RuleBase" id="RU362079"/>
    </source>
</evidence>
<dbReference type="GO" id="GO:0046654">
    <property type="term" value="P:tetrahydrofolate biosynthetic process"/>
    <property type="evidence" value="ECO:0007669"/>
    <property type="project" value="UniProtKB-UniRule"/>
</dbReference>
<dbReference type="EMBL" id="RAQO01000005">
    <property type="protein sequence ID" value="RKF18436.1"/>
    <property type="molecule type" value="Genomic_DNA"/>
</dbReference>
<keyword evidence="5 8" id="KW-0289">Folate biosynthesis</keyword>
<proteinExistence type="inferred from homology"/>
<dbReference type="InterPro" id="IPR006156">
    <property type="entry name" value="Dihydroneopterin_aldolase"/>
</dbReference>
<sequence length="116" mass="12609">MDKVFIDELSLLANIGAYDWEKGIQQKLVISLEMTWDNRAAGNSDNLEFALDYAQVSQKVTALVASKHFELIEAVAEEIAALVLSEFKAPSVKVRVNKPGAVAAASNVAVMIERSS</sequence>
<evidence type="ECO:0000256" key="5">
    <source>
        <dbReference type="ARBA" id="ARBA00022909"/>
    </source>
</evidence>
<comment type="similarity">
    <text evidence="4 8">Belongs to the DHNA family.</text>
</comment>
<dbReference type="OrthoDB" id="9810587at2"/>
<dbReference type="NCBIfam" id="TIGR00525">
    <property type="entry name" value="folB"/>
    <property type="match status" value="1"/>
</dbReference>
<dbReference type="Pfam" id="PF02152">
    <property type="entry name" value="FolB"/>
    <property type="match status" value="1"/>
</dbReference>
<dbReference type="Proteomes" id="UP000286482">
    <property type="component" value="Unassembled WGS sequence"/>
</dbReference>
<evidence type="ECO:0000259" key="9">
    <source>
        <dbReference type="SMART" id="SM00905"/>
    </source>
</evidence>
<evidence type="ECO:0000313" key="10">
    <source>
        <dbReference type="EMBL" id="RKF18436.1"/>
    </source>
</evidence>
<accession>A0A420ECN6</accession>
<organism evidence="10 11">
    <name type="scientific">Alginatibacterium sediminis</name>
    <dbReference type="NCBI Taxonomy" id="2164068"/>
    <lineage>
        <taxon>Bacteria</taxon>
        <taxon>Pseudomonadati</taxon>
        <taxon>Pseudomonadota</taxon>
        <taxon>Gammaproteobacteria</taxon>
        <taxon>Alteromonadales</taxon>
        <taxon>Alteromonadaceae</taxon>
        <taxon>Alginatibacterium</taxon>
    </lineage>
</organism>
<dbReference type="InterPro" id="IPR043133">
    <property type="entry name" value="GTP-CH-I_C/QueF"/>
</dbReference>
<dbReference type="EC" id="4.1.2.25" evidence="8"/>
<keyword evidence="6" id="KW-0413">Isomerase</keyword>
<dbReference type="GO" id="GO:0016853">
    <property type="term" value="F:isomerase activity"/>
    <property type="evidence" value="ECO:0007669"/>
    <property type="project" value="UniProtKB-KW"/>
</dbReference>
<evidence type="ECO:0000256" key="2">
    <source>
        <dbReference type="ARBA" id="ARBA00001353"/>
    </source>
</evidence>
<evidence type="ECO:0000256" key="4">
    <source>
        <dbReference type="ARBA" id="ARBA00005708"/>
    </source>
</evidence>
<protein>
    <recommendedName>
        <fullName evidence="8">7,8-dihydroneopterin aldolase</fullName>
        <ecNumber evidence="8">4.1.2.25</ecNumber>
    </recommendedName>
</protein>
<dbReference type="GO" id="GO:0005737">
    <property type="term" value="C:cytoplasm"/>
    <property type="evidence" value="ECO:0007669"/>
    <property type="project" value="TreeGrafter"/>
</dbReference>
<evidence type="ECO:0000256" key="3">
    <source>
        <dbReference type="ARBA" id="ARBA00005013"/>
    </source>
</evidence>
<dbReference type="FunFam" id="3.30.1130.10:FF:000002">
    <property type="entry name" value="7,8-dihydroneopterin aldolase"/>
    <property type="match status" value="1"/>
</dbReference>
<dbReference type="SUPFAM" id="SSF55620">
    <property type="entry name" value="Tetrahydrobiopterin biosynthesis enzymes-like"/>
    <property type="match status" value="1"/>
</dbReference>
<keyword evidence="7 8" id="KW-0456">Lyase</keyword>
<comment type="caution">
    <text evidence="10">The sequence shown here is derived from an EMBL/GenBank/DDBJ whole genome shotgun (WGS) entry which is preliminary data.</text>
</comment>
<dbReference type="Gene3D" id="3.30.1130.10">
    <property type="match status" value="1"/>
</dbReference>
<dbReference type="CDD" id="cd00534">
    <property type="entry name" value="DHNA_DHNTPE"/>
    <property type="match status" value="1"/>
</dbReference>
<comment type="catalytic activity">
    <reaction evidence="1">
        <text>7,8-dihydroneopterin = 7,8-dihydromonapterin</text>
        <dbReference type="Rhea" id="RHEA:45328"/>
        <dbReference type="ChEBI" id="CHEBI:17001"/>
        <dbReference type="ChEBI" id="CHEBI:71175"/>
        <dbReference type="EC" id="5.1.99.8"/>
    </reaction>
</comment>
<evidence type="ECO:0000256" key="1">
    <source>
        <dbReference type="ARBA" id="ARBA00000693"/>
    </source>
</evidence>
<dbReference type="PANTHER" id="PTHR42844:SF1">
    <property type="entry name" value="DIHYDRONEOPTERIN ALDOLASE 1-RELATED"/>
    <property type="match status" value="1"/>
</dbReference>
<dbReference type="GO" id="GO:0004150">
    <property type="term" value="F:dihydroneopterin aldolase activity"/>
    <property type="evidence" value="ECO:0007669"/>
    <property type="project" value="UniProtKB-UniRule"/>
</dbReference>
<evidence type="ECO:0000256" key="7">
    <source>
        <dbReference type="ARBA" id="ARBA00023239"/>
    </source>
</evidence>
<dbReference type="RefSeq" id="WP_120354515.1">
    <property type="nucleotide sequence ID" value="NZ_RAQO01000005.1"/>
</dbReference>
<comment type="catalytic activity">
    <reaction evidence="2 8">
        <text>7,8-dihydroneopterin = 6-hydroxymethyl-7,8-dihydropterin + glycolaldehyde</text>
        <dbReference type="Rhea" id="RHEA:10540"/>
        <dbReference type="ChEBI" id="CHEBI:17001"/>
        <dbReference type="ChEBI" id="CHEBI:17071"/>
        <dbReference type="ChEBI" id="CHEBI:44841"/>
        <dbReference type="EC" id="4.1.2.25"/>
    </reaction>
</comment>
<keyword evidence="11" id="KW-1185">Reference proteome</keyword>
<dbReference type="NCBIfam" id="TIGR00526">
    <property type="entry name" value="folB_dom"/>
    <property type="match status" value="1"/>
</dbReference>
<dbReference type="SMART" id="SM00905">
    <property type="entry name" value="FolB"/>
    <property type="match status" value="1"/>
</dbReference>
<dbReference type="InterPro" id="IPR006157">
    <property type="entry name" value="FolB_dom"/>
</dbReference>
<dbReference type="PANTHER" id="PTHR42844">
    <property type="entry name" value="DIHYDRONEOPTERIN ALDOLASE 1-RELATED"/>
    <property type="match status" value="1"/>
</dbReference>
<dbReference type="AlphaFoldDB" id="A0A420ECN6"/>
<name>A0A420ECN6_9ALTE</name>
<dbReference type="GO" id="GO:0046656">
    <property type="term" value="P:folic acid biosynthetic process"/>
    <property type="evidence" value="ECO:0007669"/>
    <property type="project" value="UniProtKB-UniRule"/>
</dbReference>
<evidence type="ECO:0000313" key="11">
    <source>
        <dbReference type="Proteomes" id="UP000286482"/>
    </source>
</evidence>
<comment type="pathway">
    <text evidence="3 8">Cofactor biosynthesis; tetrahydrofolate biosynthesis; 2-amino-4-hydroxy-6-hydroxymethyl-7,8-dihydropteridine diphosphate from 7,8-dihydroneopterin triphosphate: step 3/4.</text>
</comment>
<feature type="domain" description="Dihydroneopterin aldolase/epimerase" evidence="9">
    <location>
        <begin position="4"/>
        <end position="114"/>
    </location>
</feature>
<comment type="function">
    <text evidence="8">Catalyzes the conversion of 7,8-dihydroneopterin to 6-hydroxymethyl-7,8-dihydropterin.</text>
</comment>
<reference evidence="10 11" key="1">
    <citation type="submission" date="2018-09" db="EMBL/GenBank/DDBJ databases">
        <authorList>
            <person name="Wang Z."/>
        </authorList>
    </citation>
    <scope>NUCLEOTIDE SEQUENCE [LARGE SCALE GENOMIC DNA]</scope>
    <source>
        <strain evidence="10 11">ALS 81</strain>
    </source>
</reference>
<dbReference type="UniPathway" id="UPA00077">
    <property type="reaction ID" value="UER00154"/>
</dbReference>
<gene>
    <name evidence="10" type="primary">folB</name>
    <name evidence="10" type="ORF">DBZ36_08455</name>
</gene>